<organism evidence="1 2">
    <name type="scientific">Fluoribacter dumoffii</name>
    <dbReference type="NCBI Taxonomy" id="463"/>
    <lineage>
        <taxon>Bacteria</taxon>
        <taxon>Pseudomonadati</taxon>
        <taxon>Pseudomonadota</taxon>
        <taxon>Gammaproteobacteria</taxon>
        <taxon>Legionellales</taxon>
        <taxon>Legionellaceae</taxon>
        <taxon>Fluoribacter</taxon>
    </lineage>
</organism>
<dbReference type="GeneID" id="93291593"/>
<name>A0A377GB87_9GAMM</name>
<dbReference type="RefSeq" id="WP_010654039.1">
    <property type="nucleotide sequence ID" value="NZ_JAPHOO010000001.1"/>
</dbReference>
<sequence length="134" mass="15513">MSDVDIDDIIKLVENLNANDFSRPPAGYIFEIDLSAELVSNHPPPNVKKELFEDIFAFIKNEIASIQTGNFPLYIDDFIYLKELIKDNPLATINLFFYLTHGSRIDLIVTKENLTALRSYTLQMRVFKKIPFRK</sequence>
<dbReference type="Proteomes" id="UP000254554">
    <property type="component" value="Unassembled WGS sequence"/>
</dbReference>
<gene>
    <name evidence="1" type="ORF">NCTC11370_01850</name>
</gene>
<protein>
    <submittedName>
        <fullName evidence="1">Uncharacterized protein</fullName>
    </submittedName>
</protein>
<proteinExistence type="predicted"/>
<keyword evidence="2" id="KW-1185">Reference proteome</keyword>
<dbReference type="AlphaFoldDB" id="A0A377GB87"/>
<accession>A0A377GB87</accession>
<evidence type="ECO:0000313" key="2">
    <source>
        <dbReference type="Proteomes" id="UP000254554"/>
    </source>
</evidence>
<reference evidence="1 2" key="1">
    <citation type="submission" date="2018-06" db="EMBL/GenBank/DDBJ databases">
        <authorList>
            <consortium name="Pathogen Informatics"/>
            <person name="Doyle S."/>
        </authorList>
    </citation>
    <scope>NUCLEOTIDE SEQUENCE [LARGE SCALE GENOMIC DNA]</scope>
    <source>
        <strain evidence="1 2">NCTC11370</strain>
    </source>
</reference>
<dbReference type="EMBL" id="UGGT01000001">
    <property type="protein sequence ID" value="STO21770.1"/>
    <property type="molecule type" value="Genomic_DNA"/>
</dbReference>
<evidence type="ECO:0000313" key="1">
    <source>
        <dbReference type="EMBL" id="STO21770.1"/>
    </source>
</evidence>